<reference evidence="10 11" key="1">
    <citation type="submission" date="2020-03" db="EMBL/GenBank/DDBJ databases">
        <title>FDA dAtabase for Regulatory Grade micrObial Sequences (FDA-ARGOS): Supporting development and validation of Infectious Disease Dx tests.</title>
        <authorList>
            <person name="Campos J."/>
            <person name="Goldberg B."/>
            <person name="Tallon L."/>
            <person name="Sadzewicz L."/>
            <person name="Vavikolanu K."/>
            <person name="Mehta A."/>
            <person name="Aluvathingal J."/>
            <person name="Nadendla S."/>
            <person name="Nandy P."/>
            <person name="Geyer C."/>
            <person name="Yan Y."/>
            <person name="Sichtig H."/>
        </authorList>
    </citation>
    <scope>NUCLEOTIDE SEQUENCE [LARGE SCALE GENOMIC DNA]</scope>
    <source>
        <strain evidence="10 11">FDAARGOS_656</strain>
    </source>
</reference>
<dbReference type="FunFam" id="3.40.390.10:FF:000074">
    <property type="entry name" value="Metalloprotease"/>
    <property type="match status" value="1"/>
</dbReference>
<evidence type="ECO:0000259" key="9">
    <source>
        <dbReference type="Pfam" id="PF12735"/>
    </source>
</evidence>
<proteinExistence type="inferred from homology"/>
<evidence type="ECO:0000256" key="5">
    <source>
        <dbReference type="ARBA" id="ARBA00022833"/>
    </source>
</evidence>
<dbReference type="EMBL" id="JABWAD010000061">
    <property type="protein sequence ID" value="KAF6063217.1"/>
    <property type="molecule type" value="Genomic_DNA"/>
</dbReference>
<dbReference type="Pfam" id="PF01432">
    <property type="entry name" value="Peptidase_M3"/>
    <property type="match status" value="1"/>
</dbReference>
<dbReference type="PANTHER" id="PTHR11804">
    <property type="entry name" value="PROTEASE M3 THIMET OLIGOPEPTIDASE-RELATED"/>
    <property type="match status" value="1"/>
</dbReference>
<evidence type="ECO:0000259" key="8">
    <source>
        <dbReference type="Pfam" id="PF01432"/>
    </source>
</evidence>
<feature type="domain" description="Peptidase M3A/M3B catalytic" evidence="8">
    <location>
        <begin position="820"/>
        <end position="1195"/>
    </location>
</feature>
<name>A0A8H6F0Y7_CANAX</name>
<dbReference type="Gene3D" id="1.10.1370.40">
    <property type="match status" value="2"/>
</dbReference>
<evidence type="ECO:0000256" key="4">
    <source>
        <dbReference type="ARBA" id="ARBA00022801"/>
    </source>
</evidence>
<dbReference type="CDD" id="cd06455">
    <property type="entry name" value="M3A_TOP"/>
    <property type="match status" value="1"/>
</dbReference>
<dbReference type="Gene3D" id="1.20.1050.40">
    <property type="entry name" value="Endopeptidase. Chain P, domain 1"/>
    <property type="match status" value="1"/>
</dbReference>
<dbReference type="InterPro" id="IPR055420">
    <property type="entry name" value="IgD3_Trs65"/>
</dbReference>
<keyword evidence="6 7" id="KW-0482">Metalloprotease</keyword>
<dbReference type="GO" id="GO:0006518">
    <property type="term" value="P:peptide metabolic process"/>
    <property type="evidence" value="ECO:0007669"/>
    <property type="project" value="TreeGrafter"/>
</dbReference>
<accession>A0A8H6F0Y7</accession>
<evidence type="ECO:0000256" key="1">
    <source>
        <dbReference type="ARBA" id="ARBA00006040"/>
    </source>
</evidence>
<keyword evidence="2 7" id="KW-0645">Protease</keyword>
<comment type="cofactor">
    <cofactor evidence="7">
        <name>Zn(2+)</name>
        <dbReference type="ChEBI" id="CHEBI:29105"/>
    </cofactor>
    <text evidence="7">Binds 1 zinc ion.</text>
</comment>
<dbReference type="Gene3D" id="1.10.1370.10">
    <property type="entry name" value="Neurolysin, domain 3"/>
    <property type="match status" value="1"/>
</dbReference>
<evidence type="ECO:0000256" key="6">
    <source>
        <dbReference type="ARBA" id="ARBA00023049"/>
    </source>
</evidence>
<feature type="domain" description="Trafficking protein particle complex II-specific subunit 65 IgD3" evidence="9">
    <location>
        <begin position="420"/>
        <end position="574"/>
    </location>
</feature>
<sequence>MFVNRSFVTLTYCTLFTLTYYNRHEFTDCFTLDPLETSGLTSNNVREFLEKCQVRDIVFFDESVSGYVLNNVEEKDPLNYVNSENKISLTLGKEELVYDNDLIQIWKFEIPVTYPRKRLNNPKLCISCSLVNENNETLVVENESFSEETLANYVPCMKRNLLAELDHQIDFIDTSNDVLETGITVQENSIIDKPNVRAFISVPVTISLVIKLKSTKPAGRNGMLLATLNIESSEEFTKIANNKDYHFDIMDMEVDFKSGSVQPINSIIPIRIQHTDSVNLAYKFNNYEMDFKETTSSRPININLTLRVQRVVNGEFRNVSSIIQTEWSPYLDFGLIAPPINNALKTTINAMQSQSQPTIPINNIRHKALMSNLYKLKGASLSNTNNITSSTTNIRRNRVSLANPSGRTSSVTVNLTMGNNSSLTGLRLTFVGKLDIKLGEVVNWKIQAINNSMSRLNLSLLVQNPINFNPVYSGTNITTNNFSSSNLLNNNGGIRNNDVIIYNRVQLYSLYNSLKVNGDGEGILILNNDIRMGPLDPNAVFETEIQLIGVSKGIFNLDGVKVFDMNSGDGIDFGKLVESPEEVLEIANAIAASETKLFDEIAAITDPSIDNVLKPFATHYNENSFPEGQSTFYQHVSTSKELRDASTKGEEIIDNNSIEQWSRPDVYQVFQKLYDSVKNDSSLDPESKRYLEKTLISFKRNGLALPEETREKVKKLQVELNNLRVKFSKNLNEDKGFVLFSKEELEGIPEDTLNQYEKVDGKFKVTFKYPDIFPIFKHARNSNTRKTANIAYGNRCAENDPILEQIIKIRFEIAKLLGIKDFKKKDLETRGLEPEESFYSWDYNYYNERLLEQKYKVDHVKIAEYFPLESTVAKMLGFYEKIFDIKFVKVVKPDSASVWHEDVQQYAIYQNVKTKGKELEFMGWIYFDLHPREGKYGHAANFGLGPGYLEKDGKTRHTPITVLVCNFTKPSKDKPSLLKHDEVTTFFHELGHGIHNILSKTKYSRFHGTHVERDFVETPSQMLEYWTWSKNELKELSSHYRTGEPISDELIGQLIRTKHVNTGLFNLRQLFFGIFDMKLHTIANQKELDSLDIFKVWNDLREEVTLLPSDGNTTKGYASFGHIAGGYESGYYGYLYSLVYATDIYYTLFKDDPMNVENGIRYRDIILKPGGSKEIMDNLVELLGRKPNSEAFFQEIFG</sequence>
<dbReference type="InterPro" id="IPR024080">
    <property type="entry name" value="Neurolysin/TOP_N"/>
</dbReference>
<dbReference type="GO" id="GO:0004222">
    <property type="term" value="F:metalloendopeptidase activity"/>
    <property type="evidence" value="ECO:0007669"/>
    <property type="project" value="InterPro"/>
</dbReference>
<dbReference type="Proteomes" id="UP000536275">
    <property type="component" value="Unassembled WGS sequence"/>
</dbReference>
<protein>
    <submittedName>
        <fullName evidence="10">Peptidase M3 family protein</fullName>
    </submittedName>
</protein>
<gene>
    <name evidence="10" type="ORF">FOB64_006218</name>
</gene>
<evidence type="ECO:0000313" key="10">
    <source>
        <dbReference type="EMBL" id="KAF6063217.1"/>
    </source>
</evidence>
<evidence type="ECO:0000256" key="3">
    <source>
        <dbReference type="ARBA" id="ARBA00022723"/>
    </source>
</evidence>
<keyword evidence="3 7" id="KW-0479">Metal-binding</keyword>
<evidence type="ECO:0000256" key="2">
    <source>
        <dbReference type="ARBA" id="ARBA00022670"/>
    </source>
</evidence>
<dbReference type="GO" id="GO:0005758">
    <property type="term" value="C:mitochondrial intermembrane space"/>
    <property type="evidence" value="ECO:0007669"/>
    <property type="project" value="TreeGrafter"/>
</dbReference>
<organism evidence="10 11">
    <name type="scientific">Candida albicans</name>
    <name type="common">Yeast</name>
    <dbReference type="NCBI Taxonomy" id="5476"/>
    <lineage>
        <taxon>Eukaryota</taxon>
        <taxon>Fungi</taxon>
        <taxon>Dikarya</taxon>
        <taxon>Ascomycota</taxon>
        <taxon>Saccharomycotina</taxon>
        <taxon>Pichiomycetes</taxon>
        <taxon>Debaryomycetaceae</taxon>
        <taxon>Candida/Lodderomyces clade</taxon>
        <taxon>Candida</taxon>
    </lineage>
</organism>
<comment type="similarity">
    <text evidence="1 7">Belongs to the peptidase M3 family.</text>
</comment>
<dbReference type="GO" id="GO:0046872">
    <property type="term" value="F:metal ion binding"/>
    <property type="evidence" value="ECO:0007669"/>
    <property type="project" value="UniProtKB-UniRule"/>
</dbReference>
<evidence type="ECO:0000313" key="11">
    <source>
        <dbReference type="Proteomes" id="UP000536275"/>
    </source>
</evidence>
<dbReference type="AlphaFoldDB" id="A0A8H6F0Y7"/>
<comment type="caution">
    <text evidence="10">The sequence shown here is derived from an EMBL/GenBank/DDBJ whole genome shotgun (WGS) entry which is preliminary data.</text>
</comment>
<keyword evidence="4 7" id="KW-0378">Hydrolase</keyword>
<dbReference type="SUPFAM" id="SSF55486">
    <property type="entry name" value="Metalloproteases ('zincins'), catalytic domain"/>
    <property type="match status" value="1"/>
</dbReference>
<dbReference type="PANTHER" id="PTHR11804:SF84">
    <property type="entry name" value="SACCHAROLYSIN"/>
    <property type="match status" value="1"/>
</dbReference>
<evidence type="ECO:0000256" key="7">
    <source>
        <dbReference type="RuleBase" id="RU003435"/>
    </source>
</evidence>
<dbReference type="Pfam" id="PF12735">
    <property type="entry name" value="IgD3_Trs65"/>
    <property type="match status" value="1"/>
</dbReference>
<dbReference type="InterPro" id="IPR045090">
    <property type="entry name" value="Pept_M3A_M3B"/>
</dbReference>
<dbReference type="InterPro" id="IPR001567">
    <property type="entry name" value="Pept_M3A_M3B_dom"/>
</dbReference>
<keyword evidence="5 7" id="KW-0862">Zinc</keyword>
<dbReference type="GO" id="GO:0006508">
    <property type="term" value="P:proteolysis"/>
    <property type="evidence" value="ECO:0007669"/>
    <property type="project" value="UniProtKB-KW"/>
</dbReference>
<dbReference type="InterPro" id="IPR024077">
    <property type="entry name" value="Neurolysin/TOP_dom2"/>
</dbReference>